<dbReference type="RefSeq" id="WP_161822913.1">
    <property type="nucleotide sequence ID" value="NZ_LSRS01000006.1"/>
</dbReference>
<feature type="domain" description="Thiamine pyrophosphate enzyme TPP-binding" evidence="8">
    <location>
        <begin position="419"/>
        <end position="532"/>
    </location>
</feature>
<dbReference type="Pfam" id="PF16582">
    <property type="entry name" value="TPP_enzyme_M_2"/>
    <property type="match status" value="1"/>
</dbReference>
<feature type="domain" description="Menaquinone biosynthesis protein MenD middle" evidence="10">
    <location>
        <begin position="204"/>
        <end position="383"/>
    </location>
</feature>
<dbReference type="PANTHER" id="PTHR42916">
    <property type="entry name" value="2-SUCCINYL-5-ENOLPYRUVYL-6-HYDROXY-3-CYCLOHEXENE-1-CARBOXYLATE SYNTHASE"/>
    <property type="match status" value="1"/>
</dbReference>
<dbReference type="EMBL" id="LSRS01000006">
    <property type="protein sequence ID" value="KAF1084229.1"/>
    <property type="molecule type" value="Genomic_DNA"/>
</dbReference>
<dbReference type="GO" id="GO:0009234">
    <property type="term" value="P:menaquinone biosynthetic process"/>
    <property type="evidence" value="ECO:0007669"/>
    <property type="project" value="UniProtKB-UniRule"/>
</dbReference>
<comment type="pathway">
    <text evidence="7">Quinol/quinone metabolism; menaquinone biosynthesis.</text>
</comment>
<evidence type="ECO:0000313" key="11">
    <source>
        <dbReference type="EMBL" id="KAF1084229.1"/>
    </source>
</evidence>
<proteinExistence type="inferred from homology"/>
<dbReference type="NCBIfam" id="TIGR00173">
    <property type="entry name" value="menD"/>
    <property type="match status" value="1"/>
</dbReference>
<keyword evidence="5 7" id="KW-0786">Thiamine pyrophosphate</keyword>
<evidence type="ECO:0000259" key="9">
    <source>
        <dbReference type="Pfam" id="PF02776"/>
    </source>
</evidence>
<dbReference type="PIRSF" id="PIRSF004983">
    <property type="entry name" value="MenD"/>
    <property type="match status" value="1"/>
</dbReference>
<dbReference type="GO" id="GO:0000287">
    <property type="term" value="F:magnesium ion binding"/>
    <property type="evidence" value="ECO:0007669"/>
    <property type="project" value="UniProtKB-UniRule"/>
</dbReference>
<evidence type="ECO:0000256" key="1">
    <source>
        <dbReference type="ARBA" id="ARBA00022428"/>
    </source>
</evidence>
<keyword evidence="4 7" id="KW-0460">Magnesium</keyword>
<dbReference type="AlphaFoldDB" id="A0A9D2WN34"/>
<organism evidence="11 12">
    <name type="scientific">Sporotomaculum syntrophicum</name>
    <dbReference type="NCBI Taxonomy" id="182264"/>
    <lineage>
        <taxon>Bacteria</taxon>
        <taxon>Bacillati</taxon>
        <taxon>Bacillota</taxon>
        <taxon>Clostridia</taxon>
        <taxon>Eubacteriales</taxon>
        <taxon>Desulfallaceae</taxon>
        <taxon>Sporotomaculum</taxon>
    </lineage>
</organism>
<evidence type="ECO:0000313" key="12">
    <source>
        <dbReference type="Proteomes" id="UP000798488"/>
    </source>
</evidence>
<comment type="caution">
    <text evidence="11">The sequence shown here is derived from an EMBL/GenBank/DDBJ whole genome shotgun (WGS) entry which is preliminary data.</text>
</comment>
<evidence type="ECO:0000259" key="8">
    <source>
        <dbReference type="Pfam" id="PF02775"/>
    </source>
</evidence>
<evidence type="ECO:0000256" key="6">
    <source>
        <dbReference type="ARBA" id="ARBA00023211"/>
    </source>
</evidence>
<dbReference type="InterPro" id="IPR004433">
    <property type="entry name" value="MenaQ_synth_MenD"/>
</dbReference>
<protein>
    <recommendedName>
        <fullName evidence="7">2-succinyl-5-enolpyruvyl-6-hydroxy-3-cyclohexene-1-carboxylate synthase</fullName>
        <shortName evidence="7">SEPHCHC synthase</shortName>
        <ecNumber evidence="7">2.2.1.9</ecNumber>
    </recommendedName>
    <alternativeName>
        <fullName evidence="7">Menaquinone biosynthesis protein MenD</fullName>
    </alternativeName>
</protein>
<keyword evidence="3 7" id="KW-0479">Metal-binding</keyword>
<sequence>MTNYIAALIDELYQLGVREVVISPGSRSTPLAVLFCEHEFEVFVNIDERSAGFFALGIAKEKERPVVLVCTSGSAVVHYFPAIVEANYSSVPLIILTADRPHELRQVGAPQTIDQVKIYHGYTKFYEELALPEETESMYRYVRAVVQKAYVSTVSEVYGVAHINIPLREPLMPDLDKLDFSLGRSKYPFKWLKNDSRIAFDDTVFQDRKGIIICGGDAYANYHQEVLALAERLKAPVLADPISNFRNYDNDVIIDSYDAFLKNNAAKEALKPEFIIHFGQIPVSKRLQQFITRHQDVLYFQVNETFAYCNPSLTINRFIIAQPSVFAESVGVQNANSAYLNRWQHYQQIMRRRLKLANHEAAFFEGKLVQRLQDMLPEGSSLVIANSMAIRDIDYFWEARRQNIKLLCNRGANGIDGVVSTALGISTRQQPTVLLTGDLAFYHDLNGLLVGKTHQLNLVIVVLNNNGGAIFKYLPQSQCKNFDYLFMTPHGINFAGLQALYNVTYFEPSDYAVFEQDFQTALGMPGVKVVNVHIDAELSKALHDLYTCL</sequence>
<comment type="function">
    <text evidence="7">Catalyzes the thiamine diphosphate-dependent decarboxylation of 2-oxoglutarate and the subsequent addition of the resulting succinic semialdehyde-thiamine pyrophosphate anion to isochorismate to yield 2-succinyl-5-enolpyruvyl-6-hydroxy-3-cyclohexene-1-carboxylate (SEPHCHC).</text>
</comment>
<keyword evidence="6 7" id="KW-0464">Manganese</keyword>
<dbReference type="GO" id="GO:0070204">
    <property type="term" value="F:2-succinyl-5-enolpyruvyl-6-hydroxy-3-cyclohexene-1-carboxylic-acid synthase activity"/>
    <property type="evidence" value="ECO:0007669"/>
    <property type="project" value="UniProtKB-UniRule"/>
</dbReference>
<evidence type="ECO:0000256" key="7">
    <source>
        <dbReference type="HAMAP-Rule" id="MF_01659"/>
    </source>
</evidence>
<accession>A0A9D2WN34</accession>
<dbReference type="Pfam" id="PF02775">
    <property type="entry name" value="TPP_enzyme_C"/>
    <property type="match status" value="1"/>
</dbReference>
<evidence type="ECO:0000256" key="3">
    <source>
        <dbReference type="ARBA" id="ARBA00022723"/>
    </source>
</evidence>
<dbReference type="Pfam" id="PF02776">
    <property type="entry name" value="TPP_enzyme_N"/>
    <property type="match status" value="1"/>
</dbReference>
<feature type="domain" description="Thiamine pyrophosphate enzyme N-terminal TPP-binding" evidence="9">
    <location>
        <begin position="6"/>
        <end position="118"/>
    </location>
</feature>
<dbReference type="InterPro" id="IPR029061">
    <property type="entry name" value="THDP-binding"/>
</dbReference>
<comment type="subunit">
    <text evidence="7">Homodimer.</text>
</comment>
<dbReference type="InterPro" id="IPR032264">
    <property type="entry name" value="MenD_middle"/>
</dbReference>
<keyword evidence="2 7" id="KW-0808">Transferase</keyword>
<gene>
    <name evidence="7 11" type="primary">menD</name>
    <name evidence="11" type="ORF">SPSYN_02633</name>
</gene>
<dbReference type="Proteomes" id="UP000798488">
    <property type="component" value="Unassembled WGS sequence"/>
</dbReference>
<evidence type="ECO:0000256" key="2">
    <source>
        <dbReference type="ARBA" id="ARBA00022679"/>
    </source>
</evidence>
<evidence type="ECO:0000259" key="10">
    <source>
        <dbReference type="Pfam" id="PF16582"/>
    </source>
</evidence>
<dbReference type="HAMAP" id="MF_01659">
    <property type="entry name" value="MenD"/>
    <property type="match status" value="1"/>
</dbReference>
<dbReference type="OrthoDB" id="9791859at2"/>
<dbReference type="Gene3D" id="3.40.50.1220">
    <property type="entry name" value="TPP-binding domain"/>
    <property type="match status" value="1"/>
</dbReference>
<keyword evidence="12" id="KW-1185">Reference proteome</keyword>
<name>A0A9D2WN34_9FIRM</name>
<evidence type="ECO:0000256" key="4">
    <source>
        <dbReference type="ARBA" id="ARBA00022842"/>
    </source>
</evidence>
<dbReference type="PANTHER" id="PTHR42916:SF1">
    <property type="entry name" value="PROTEIN PHYLLO, CHLOROPLASTIC"/>
    <property type="match status" value="1"/>
</dbReference>
<dbReference type="InterPro" id="IPR029035">
    <property type="entry name" value="DHS-like_NAD/FAD-binding_dom"/>
</dbReference>
<dbReference type="SUPFAM" id="SSF52467">
    <property type="entry name" value="DHS-like NAD/FAD-binding domain"/>
    <property type="match status" value="1"/>
</dbReference>
<comment type="cofactor">
    <cofactor evidence="7">
        <name>thiamine diphosphate</name>
        <dbReference type="ChEBI" id="CHEBI:58937"/>
    </cofactor>
    <text evidence="7">Binds 1 thiamine pyrophosphate per subunit.</text>
</comment>
<dbReference type="CDD" id="cd02009">
    <property type="entry name" value="TPP_SHCHC_synthase"/>
    <property type="match status" value="1"/>
</dbReference>
<comment type="catalytic activity">
    <reaction evidence="7">
        <text>isochorismate + 2-oxoglutarate + H(+) = 5-enolpyruvoyl-6-hydroxy-2-succinyl-cyclohex-3-ene-1-carboxylate + CO2</text>
        <dbReference type="Rhea" id="RHEA:25593"/>
        <dbReference type="ChEBI" id="CHEBI:15378"/>
        <dbReference type="ChEBI" id="CHEBI:16526"/>
        <dbReference type="ChEBI" id="CHEBI:16810"/>
        <dbReference type="ChEBI" id="CHEBI:29780"/>
        <dbReference type="ChEBI" id="CHEBI:58818"/>
        <dbReference type="EC" id="2.2.1.9"/>
    </reaction>
</comment>
<evidence type="ECO:0000256" key="5">
    <source>
        <dbReference type="ARBA" id="ARBA00023052"/>
    </source>
</evidence>
<comment type="similarity">
    <text evidence="7">Belongs to the TPP enzyme family. MenD subfamily.</text>
</comment>
<dbReference type="EC" id="2.2.1.9" evidence="7"/>
<dbReference type="InterPro" id="IPR011766">
    <property type="entry name" value="TPP_enzyme_TPP-bd"/>
</dbReference>
<dbReference type="GO" id="GO:0030976">
    <property type="term" value="F:thiamine pyrophosphate binding"/>
    <property type="evidence" value="ECO:0007669"/>
    <property type="project" value="UniProtKB-UniRule"/>
</dbReference>
<reference evidence="11" key="1">
    <citation type="submission" date="2016-02" db="EMBL/GenBank/DDBJ databases">
        <title>Draft Genome Sequence of Sporotomaculum syntrophicum Strain FB, a Syntrophic Benzoate Degrader.</title>
        <authorList>
            <person name="Nobu M.K."/>
            <person name="Narihiro T."/>
            <person name="Qiu Y.-L."/>
            <person name="Ohashi A."/>
            <person name="Liu W.-T."/>
            <person name="Yuji S."/>
        </authorList>
    </citation>
    <scope>NUCLEOTIDE SEQUENCE</scope>
    <source>
        <strain evidence="11">FB</strain>
    </source>
</reference>
<dbReference type="CDD" id="cd07037">
    <property type="entry name" value="TPP_PYR_MenD"/>
    <property type="match status" value="1"/>
</dbReference>
<comment type="cofactor">
    <cofactor evidence="7">
        <name>Mg(2+)</name>
        <dbReference type="ChEBI" id="CHEBI:18420"/>
    </cofactor>
    <cofactor evidence="7">
        <name>Mn(2+)</name>
        <dbReference type="ChEBI" id="CHEBI:29035"/>
    </cofactor>
</comment>
<dbReference type="SUPFAM" id="SSF52518">
    <property type="entry name" value="Thiamin diphosphate-binding fold (THDP-binding)"/>
    <property type="match status" value="2"/>
</dbReference>
<dbReference type="InterPro" id="IPR012001">
    <property type="entry name" value="Thiamin_PyroP_enz_TPP-bd_dom"/>
</dbReference>
<keyword evidence="1 7" id="KW-0474">Menaquinone biosynthesis</keyword>
<dbReference type="Gene3D" id="3.40.50.970">
    <property type="match status" value="2"/>
</dbReference>
<dbReference type="GO" id="GO:0030145">
    <property type="term" value="F:manganese ion binding"/>
    <property type="evidence" value="ECO:0007669"/>
    <property type="project" value="UniProtKB-UniRule"/>
</dbReference>
<comment type="pathway">
    <text evidence="7">Quinol/quinone metabolism; 1,4-dihydroxy-2-naphthoate biosynthesis; 1,4-dihydroxy-2-naphthoate from chorismate: step 2/7.</text>
</comment>